<dbReference type="GO" id="GO:0006629">
    <property type="term" value="P:lipid metabolic process"/>
    <property type="evidence" value="ECO:0007669"/>
    <property type="project" value="InterPro"/>
</dbReference>
<keyword evidence="3" id="KW-1185">Reference proteome</keyword>
<dbReference type="PANTHER" id="PTHR46211">
    <property type="entry name" value="GLYCEROPHOSPHORYL DIESTER PHOSPHODIESTERASE"/>
    <property type="match status" value="1"/>
</dbReference>
<dbReference type="Proteomes" id="UP000037600">
    <property type="component" value="Unassembled WGS sequence"/>
</dbReference>
<dbReference type="GO" id="GO:0008081">
    <property type="term" value="F:phosphoric diester hydrolase activity"/>
    <property type="evidence" value="ECO:0007669"/>
    <property type="project" value="InterPro"/>
</dbReference>
<dbReference type="EMBL" id="LAZL01000032">
    <property type="protein sequence ID" value="KMT64067.1"/>
    <property type="molecule type" value="Genomic_DNA"/>
</dbReference>
<evidence type="ECO:0000313" key="2">
    <source>
        <dbReference type="EMBL" id="KMT64067.1"/>
    </source>
</evidence>
<dbReference type="SUPFAM" id="SSF51695">
    <property type="entry name" value="PLC-like phosphodiesterases"/>
    <property type="match status" value="1"/>
</dbReference>
<proteinExistence type="predicted"/>
<dbReference type="RefSeq" id="WP_048694907.1">
    <property type="nucleotide sequence ID" value="NZ_KQ130504.1"/>
</dbReference>
<dbReference type="PROSITE" id="PS51704">
    <property type="entry name" value="GP_PDE"/>
    <property type="match status" value="1"/>
</dbReference>
<dbReference type="OrthoDB" id="9795622at2"/>
<comment type="caution">
    <text evidence="2">The sequence shown here is derived from an EMBL/GenBank/DDBJ whole genome shotgun (WGS) entry which is preliminary data.</text>
</comment>
<organism evidence="2 3">
    <name type="scientific">Catenovulum maritimum</name>
    <dbReference type="NCBI Taxonomy" id="1513271"/>
    <lineage>
        <taxon>Bacteria</taxon>
        <taxon>Pseudomonadati</taxon>
        <taxon>Pseudomonadota</taxon>
        <taxon>Gammaproteobacteria</taxon>
        <taxon>Alteromonadales</taxon>
        <taxon>Alteromonadaceae</taxon>
        <taxon>Catenovulum</taxon>
    </lineage>
</organism>
<feature type="domain" description="GP-PDE" evidence="1">
    <location>
        <begin position="1"/>
        <end position="228"/>
    </location>
</feature>
<gene>
    <name evidence="2" type="ORF">XM47_16280</name>
</gene>
<name>A0A0J8GMQ8_9ALTE</name>
<dbReference type="STRING" id="1513271.XM47_16280"/>
<accession>A0A0J8GMQ8</accession>
<dbReference type="AlphaFoldDB" id="A0A0J8GMQ8"/>
<dbReference type="PANTHER" id="PTHR46211:SF1">
    <property type="entry name" value="GLYCEROPHOSPHODIESTER PHOSPHODIESTERASE, CYTOPLASMIC"/>
    <property type="match status" value="1"/>
</dbReference>
<evidence type="ECO:0000313" key="3">
    <source>
        <dbReference type="Proteomes" id="UP000037600"/>
    </source>
</evidence>
<dbReference type="InterPro" id="IPR017946">
    <property type="entry name" value="PLC-like_Pdiesterase_TIM-brl"/>
</dbReference>
<dbReference type="PATRIC" id="fig|1513271.3.peg.3356"/>
<protein>
    <recommendedName>
        <fullName evidence="1">GP-PDE domain-containing protein</fullName>
    </recommendedName>
</protein>
<dbReference type="InterPro" id="IPR030395">
    <property type="entry name" value="GP_PDE_dom"/>
</dbReference>
<dbReference type="Pfam" id="PF03009">
    <property type="entry name" value="GDPD"/>
    <property type="match status" value="1"/>
</dbReference>
<sequence length="233" mass="25468">MLVFAHRGSSGVAPENTLSAFSLALADKVDGIELDVQVIEGVAMVIHNNWLQGTTTGMGRLDQVSLDYCLTLDAGDGQKIPSLEQVLKLVAGQCLVNIEIKAHNAEEVVVAVAKKAVNEFGFKAEQLIISSFNLPALKRVGELAPEFPLGALTANIPLDYAAFAEQVQAKTIHLNRDFITPEFVDDSHKRGLKVYVYTVNYVEDIQLMLEMGVDGIFTDYPNRALDYLSSVEK</sequence>
<reference evidence="2 3" key="1">
    <citation type="submission" date="2015-04" db="EMBL/GenBank/DDBJ databases">
        <title>Draft Genome Sequence of the Novel Agar-Digesting Marine Bacterium Q1.</title>
        <authorList>
            <person name="Li Y."/>
            <person name="Li D."/>
            <person name="Chen G."/>
            <person name="Du Z."/>
        </authorList>
    </citation>
    <scope>NUCLEOTIDE SEQUENCE [LARGE SCALE GENOMIC DNA]</scope>
    <source>
        <strain evidence="2 3">Q1</strain>
    </source>
</reference>
<evidence type="ECO:0000259" key="1">
    <source>
        <dbReference type="PROSITE" id="PS51704"/>
    </source>
</evidence>
<dbReference type="Gene3D" id="3.20.20.190">
    <property type="entry name" value="Phosphatidylinositol (PI) phosphodiesterase"/>
    <property type="match status" value="1"/>
</dbReference>